<keyword evidence="1" id="KW-0812">Transmembrane</keyword>
<keyword evidence="1" id="KW-1133">Transmembrane helix</keyword>
<accession>A0ABR5CIR9</accession>
<proteinExistence type="predicted"/>
<reference evidence="2 3" key="1">
    <citation type="journal article" date="2001" name="Int. J. Syst. Evol. Microbiol.">
        <title>Agreia bicolorata gen. nov., sp. nov., to accommodate actinobacteria isolated from narrow reed grass infected by the nematode Heteroanguina graminophila.</title>
        <authorList>
            <person name="Evtushenko L.I."/>
            <person name="Dorofeeva L.V."/>
            <person name="Dobrovolskaya T.G."/>
            <person name="Streshinskaya G.M."/>
            <person name="Subbotin S.A."/>
            <person name="Tiedje J.M."/>
        </authorList>
    </citation>
    <scope>NUCLEOTIDE SEQUENCE [LARGE SCALE GENOMIC DNA]</scope>
    <source>
        <strain evidence="2 3">VKM Ac-1804</strain>
    </source>
</reference>
<sequence>MSDQILNALTPIAAGSLLTLIVTWLTNWQADRRAAKREAMNYMRLREDASRLEARERVEQILDTLNDAISQPRGATTDGWLKWMTTEQIRGINNAVHWIPDAATRGAVQDGISVFAIGSALDKLHDAEKIIVLNAVREIVAAYVRGDAIPQAEVFRISVAMDRVYKDD</sequence>
<name>A0ABR5CIR9_9MICO</name>
<dbReference type="Proteomes" id="UP000032503">
    <property type="component" value="Unassembled WGS sequence"/>
</dbReference>
<gene>
    <name evidence="2" type="ORF">TZ00_01465</name>
</gene>
<evidence type="ECO:0000313" key="2">
    <source>
        <dbReference type="EMBL" id="KJC65539.1"/>
    </source>
</evidence>
<dbReference type="EMBL" id="JYFC01000001">
    <property type="protein sequence ID" value="KJC65539.1"/>
    <property type="molecule type" value="Genomic_DNA"/>
</dbReference>
<comment type="caution">
    <text evidence="2">The sequence shown here is derived from an EMBL/GenBank/DDBJ whole genome shotgun (WGS) entry which is preliminary data.</text>
</comment>
<evidence type="ECO:0000313" key="3">
    <source>
        <dbReference type="Proteomes" id="UP000032503"/>
    </source>
</evidence>
<protein>
    <recommendedName>
        <fullName evidence="4">Phage holin, LL-H family</fullName>
    </recommendedName>
</protein>
<evidence type="ECO:0000256" key="1">
    <source>
        <dbReference type="SAM" id="Phobius"/>
    </source>
</evidence>
<organism evidence="2 3">
    <name type="scientific">Agreia bicolorata</name>
    <dbReference type="NCBI Taxonomy" id="110935"/>
    <lineage>
        <taxon>Bacteria</taxon>
        <taxon>Bacillati</taxon>
        <taxon>Actinomycetota</taxon>
        <taxon>Actinomycetes</taxon>
        <taxon>Micrococcales</taxon>
        <taxon>Microbacteriaceae</taxon>
        <taxon>Agreia</taxon>
    </lineage>
</organism>
<feature type="transmembrane region" description="Helical" evidence="1">
    <location>
        <begin position="6"/>
        <end position="27"/>
    </location>
</feature>
<keyword evidence="3" id="KW-1185">Reference proteome</keyword>
<dbReference type="RefSeq" id="WP_152631049.1">
    <property type="nucleotide sequence ID" value="NZ_JYFC01000001.1"/>
</dbReference>
<keyword evidence="1" id="KW-0472">Membrane</keyword>
<evidence type="ECO:0008006" key="4">
    <source>
        <dbReference type="Google" id="ProtNLM"/>
    </source>
</evidence>